<dbReference type="AlphaFoldDB" id="A0A673N8G1"/>
<evidence type="ECO:0000256" key="13">
    <source>
        <dbReference type="ARBA" id="ARBA00023288"/>
    </source>
</evidence>
<evidence type="ECO:0000256" key="1">
    <source>
        <dbReference type="ARBA" id="ARBA00004402"/>
    </source>
</evidence>
<comment type="subcellular location">
    <subcellularLocation>
        <location evidence="1">Host cell membrane</location>
        <topology evidence="1">Single-pass type I membrane protein</topology>
    </subcellularLocation>
    <subcellularLocation>
        <location evidence="2">Host endomembrane system</location>
        <topology evidence="2">Peripheral membrane protein</topology>
    </subcellularLocation>
    <subcellularLocation>
        <location evidence="3">Virion membrane</location>
        <topology evidence="3">Single-pass type I membrane protein</topology>
    </subcellularLocation>
</comment>
<evidence type="ECO:0000256" key="5">
    <source>
        <dbReference type="ARBA" id="ARBA00022581"/>
    </source>
</evidence>
<keyword evidence="5" id="KW-0945">Host-virus interaction</keyword>
<evidence type="ECO:0000256" key="4">
    <source>
        <dbReference type="ARBA" id="ARBA00022511"/>
    </source>
</evidence>
<keyword evidence="4" id="KW-1032">Host cell membrane</keyword>
<keyword evidence="6 14" id="KW-0812">Transmembrane</keyword>
<keyword evidence="9 14" id="KW-0472">Membrane</keyword>
<dbReference type="InterPro" id="IPR018154">
    <property type="entry name" value="TLV/ENV_coat_polyprotein"/>
</dbReference>
<name>A0A673N8G1_9TELE</name>
<keyword evidence="11" id="KW-1015">Disulfide bond</keyword>
<protein>
    <submittedName>
        <fullName evidence="15">Uncharacterized protein</fullName>
    </submittedName>
</protein>
<organism evidence="15 16">
    <name type="scientific">Sinocyclocheilus rhinocerous</name>
    <dbReference type="NCBI Taxonomy" id="307959"/>
    <lineage>
        <taxon>Eukaryota</taxon>
        <taxon>Metazoa</taxon>
        <taxon>Chordata</taxon>
        <taxon>Craniata</taxon>
        <taxon>Vertebrata</taxon>
        <taxon>Euteleostomi</taxon>
        <taxon>Actinopterygii</taxon>
        <taxon>Neopterygii</taxon>
        <taxon>Teleostei</taxon>
        <taxon>Ostariophysi</taxon>
        <taxon>Cypriniformes</taxon>
        <taxon>Cyprinidae</taxon>
        <taxon>Cyprininae</taxon>
        <taxon>Sinocyclocheilus</taxon>
    </lineage>
</organism>
<sequence length="497" mass="56735">MGYPVVLYTHHKVVELIEQGKFVLTPSRCIAYSTLLTFPDITIKRCTTVNPAGFIPLQYYLHCGRFYSRYCENITGRMYSYCPAECLTMLGNKDFHKFYKQPGWGDECQRMDIRIDIRKRETPVAYVIDRTLEYECFNKSKGKHDLGKFSGNCAIIWHLDQDMYYASGVLKSFSLIYATATVKINMTIITIKDNCTEATISFPLISSMEEQSEAVADYYWVCGGRRLWATLPKGWKGICARVRLLQGVTVIEGELNEIKQTPLKRHRVKRAYEADPNVYLDVIGQPRGIPEKYKARNEIKSGFESIFVWITPNKNLEWINYIYYNQQRFINYTDDALDALGQQLGPTSKMTWQNRQALNWLLAEKGGVCVMFGSDCCTYIPNNTAPDGSFTKAMEKLKNLREEVTKNAGADMQNWDWFNSFFGSWGQWLTRVGIIVGIAVVVFLLLFCCIVPFIRSMLANAAAKQMINVSVKPAGVDIGCTNMYTVGPGLDELDDFE</sequence>
<reference evidence="15" key="1">
    <citation type="submission" date="2025-08" db="UniProtKB">
        <authorList>
            <consortium name="Ensembl"/>
        </authorList>
    </citation>
    <scope>IDENTIFICATION</scope>
</reference>
<evidence type="ECO:0000256" key="9">
    <source>
        <dbReference type="ARBA" id="ARBA00023136"/>
    </source>
</evidence>
<reference evidence="15" key="2">
    <citation type="submission" date="2025-09" db="UniProtKB">
        <authorList>
            <consortium name="Ensembl"/>
        </authorList>
    </citation>
    <scope>IDENTIFICATION</scope>
</reference>
<evidence type="ECO:0000256" key="3">
    <source>
        <dbReference type="ARBA" id="ARBA00004563"/>
    </source>
</evidence>
<evidence type="ECO:0000313" key="15">
    <source>
        <dbReference type="Ensembl" id="ENSSRHP00000099668.1"/>
    </source>
</evidence>
<evidence type="ECO:0000256" key="12">
    <source>
        <dbReference type="ARBA" id="ARBA00023180"/>
    </source>
</evidence>
<keyword evidence="7" id="KW-1043">Host membrane</keyword>
<dbReference type="Pfam" id="PF00429">
    <property type="entry name" value="TLV_coat"/>
    <property type="match status" value="1"/>
</dbReference>
<dbReference type="Proteomes" id="UP000472270">
    <property type="component" value="Unassembled WGS sequence"/>
</dbReference>
<evidence type="ECO:0000256" key="11">
    <source>
        <dbReference type="ARBA" id="ARBA00023157"/>
    </source>
</evidence>
<dbReference type="SUPFAM" id="SSF58069">
    <property type="entry name" value="Virus ectodomain"/>
    <property type="match status" value="1"/>
</dbReference>
<evidence type="ECO:0000313" key="16">
    <source>
        <dbReference type="Proteomes" id="UP000472270"/>
    </source>
</evidence>
<evidence type="ECO:0000256" key="2">
    <source>
        <dbReference type="ARBA" id="ARBA00004531"/>
    </source>
</evidence>
<evidence type="ECO:0000256" key="7">
    <source>
        <dbReference type="ARBA" id="ARBA00022870"/>
    </source>
</evidence>
<keyword evidence="16" id="KW-1185">Reference proteome</keyword>
<proteinExistence type="predicted"/>
<evidence type="ECO:0000256" key="14">
    <source>
        <dbReference type="SAM" id="Phobius"/>
    </source>
</evidence>
<dbReference type="PANTHER" id="PTHR10424:SF81">
    <property type="entry name" value="ERVV2 PROTEIN"/>
    <property type="match status" value="1"/>
</dbReference>
<dbReference type="PANTHER" id="PTHR10424">
    <property type="entry name" value="VIRAL ENVELOPE PROTEIN"/>
    <property type="match status" value="1"/>
</dbReference>
<evidence type="ECO:0000256" key="10">
    <source>
        <dbReference type="ARBA" id="ARBA00023139"/>
    </source>
</evidence>
<feature type="transmembrane region" description="Helical" evidence="14">
    <location>
        <begin position="428"/>
        <end position="454"/>
    </location>
</feature>
<dbReference type="Ensembl" id="ENSSRHT00000102363.1">
    <property type="protein sequence ID" value="ENSSRHP00000099668.1"/>
    <property type="gene ID" value="ENSSRHG00000048876.1"/>
</dbReference>
<evidence type="ECO:0000256" key="8">
    <source>
        <dbReference type="ARBA" id="ARBA00022989"/>
    </source>
</evidence>
<keyword evidence="8 14" id="KW-1133">Transmembrane helix</keyword>
<keyword evidence="10" id="KW-0564">Palmitate</keyword>
<keyword evidence="13" id="KW-0449">Lipoprotein</keyword>
<keyword evidence="12" id="KW-0325">Glycoprotein</keyword>
<dbReference type="Gene3D" id="1.10.287.210">
    <property type="match status" value="1"/>
</dbReference>
<accession>A0A673N8G1</accession>
<evidence type="ECO:0000256" key="6">
    <source>
        <dbReference type="ARBA" id="ARBA00022692"/>
    </source>
</evidence>